<evidence type="ECO:0000256" key="1">
    <source>
        <dbReference type="ARBA" id="ARBA00001913"/>
    </source>
</evidence>
<reference evidence="9 10" key="1">
    <citation type="submission" date="2012-12" db="EMBL/GenBank/DDBJ databases">
        <title>Genome assembly of Marinobacter sp. AK21.</title>
        <authorList>
            <person name="Khatri I."/>
            <person name="Kumar R."/>
            <person name="Vaidya B."/>
            <person name="Subramanian S."/>
            <person name="Pinnaka A."/>
        </authorList>
    </citation>
    <scope>NUCLEOTIDE SEQUENCE [LARGE SCALE GENOMIC DNA]</scope>
    <source>
        <strain evidence="9 10">AK21</strain>
    </source>
</reference>
<dbReference type="PANTHER" id="PTHR40088">
    <property type="entry name" value="PECTATE LYASE (EUROFUNG)"/>
    <property type="match status" value="1"/>
</dbReference>
<dbReference type="InterPro" id="IPR012334">
    <property type="entry name" value="Pectin_lyas_fold"/>
</dbReference>
<evidence type="ECO:0000256" key="3">
    <source>
        <dbReference type="ARBA" id="ARBA00022525"/>
    </source>
</evidence>
<evidence type="ECO:0000256" key="4">
    <source>
        <dbReference type="ARBA" id="ARBA00022723"/>
    </source>
</evidence>
<dbReference type="GO" id="GO:0005576">
    <property type="term" value="C:extracellular region"/>
    <property type="evidence" value="ECO:0007669"/>
    <property type="project" value="UniProtKB-SubCell"/>
</dbReference>
<dbReference type="InterPro" id="IPR011050">
    <property type="entry name" value="Pectin_lyase_fold/virulence"/>
</dbReference>
<dbReference type="GO" id="GO:0016837">
    <property type="term" value="F:carbon-oxygen lyase activity, acting on polysaccharides"/>
    <property type="evidence" value="ECO:0007669"/>
    <property type="project" value="TreeGrafter"/>
</dbReference>
<evidence type="ECO:0000313" key="9">
    <source>
        <dbReference type="EMBL" id="KEF32232.1"/>
    </source>
</evidence>
<dbReference type="EMBL" id="ANIE01000003">
    <property type="protein sequence ID" value="KEF32232.1"/>
    <property type="molecule type" value="Genomic_DNA"/>
</dbReference>
<dbReference type="GO" id="GO:0046872">
    <property type="term" value="F:metal ion binding"/>
    <property type="evidence" value="ECO:0007669"/>
    <property type="project" value="UniProtKB-KW"/>
</dbReference>
<dbReference type="PANTHER" id="PTHR40088:SF1">
    <property type="entry name" value="PECTATE LYASE PEL9"/>
    <property type="match status" value="1"/>
</dbReference>
<comment type="caution">
    <text evidence="9">The sequence shown here is derived from an EMBL/GenBank/DDBJ whole genome shotgun (WGS) entry which is preliminary data.</text>
</comment>
<comment type="subcellular location">
    <subcellularLocation>
        <location evidence="2">Secreted</location>
    </subcellularLocation>
</comment>
<proteinExistence type="inferred from homology"/>
<evidence type="ECO:0008006" key="11">
    <source>
        <dbReference type="Google" id="ProtNLM"/>
    </source>
</evidence>
<evidence type="ECO:0000256" key="5">
    <source>
        <dbReference type="ARBA" id="ARBA00022729"/>
    </source>
</evidence>
<dbReference type="SMART" id="SM00710">
    <property type="entry name" value="PbH1"/>
    <property type="match status" value="5"/>
</dbReference>
<name>A0A072N4Q0_9GAMM</name>
<keyword evidence="5" id="KW-0732">Signal</keyword>
<dbReference type="RefSeq" id="WP_150112592.1">
    <property type="nucleotide sequence ID" value="NZ_ANIE01000003.1"/>
</dbReference>
<dbReference type="STRING" id="1137280.D777_00866"/>
<evidence type="ECO:0000256" key="7">
    <source>
        <dbReference type="ARBA" id="ARBA00023239"/>
    </source>
</evidence>
<dbReference type="Proteomes" id="UP000035057">
    <property type="component" value="Unassembled WGS sequence"/>
</dbReference>
<dbReference type="OrthoDB" id="9763537at2"/>
<organism evidence="9 10">
    <name type="scientific">Marinobacter nitratireducens</name>
    <dbReference type="NCBI Taxonomy" id="1137280"/>
    <lineage>
        <taxon>Bacteria</taxon>
        <taxon>Pseudomonadati</taxon>
        <taxon>Pseudomonadota</taxon>
        <taxon>Gammaproteobacteria</taxon>
        <taxon>Pseudomonadales</taxon>
        <taxon>Marinobacteraceae</taxon>
        <taxon>Marinobacter</taxon>
    </lineage>
</organism>
<dbReference type="SUPFAM" id="SSF51126">
    <property type="entry name" value="Pectin lyase-like"/>
    <property type="match status" value="1"/>
</dbReference>
<dbReference type="InterPro" id="IPR006626">
    <property type="entry name" value="PbH1"/>
</dbReference>
<dbReference type="Gene3D" id="2.160.20.10">
    <property type="entry name" value="Single-stranded right-handed beta-helix, Pectin lyase-like"/>
    <property type="match status" value="1"/>
</dbReference>
<evidence type="ECO:0000256" key="2">
    <source>
        <dbReference type="ARBA" id="ARBA00004613"/>
    </source>
</evidence>
<evidence type="ECO:0000256" key="8">
    <source>
        <dbReference type="ARBA" id="ARBA00038263"/>
    </source>
</evidence>
<sequence length="482" mass="52096">MRFRMKTTNVIFLIVTLGLIGTPLIAASQELKSGAYYVSPLGDDSNDGRLVEDGGSGPWRTIQHAAQKVIAGDTVYVREGVYTEPAPVEGSTKYWGIRPANDGAASLPITYAAYPGDRVVIDMKDQAPCFTLYGRQYITIEGFELTNCVQGGVWIMSGSGRENSNISVISNIIHNIDGGTGNNVAGVRIDDAGYSLISDNTIYNIRVGGVDNANAAGVLSYGMYETTIQNNNISDAYSGVFHKIPDVNGRKGGVFKKNVIHDVKLAFYFNNNDGVPESTIHYNTELVQNIVYNTTAFLYETTHIAYGQSRGLKIYNNTVIGADLGVRGFSDVEIKDNIFYNFTGLKTVYQPDALTDSKVHYPSIALSDYNVFYPEFIGAVGVYSGNEIRAYSLLDWQGIGYGGDPLTMDVPAPGPDSHSTTSDPLFVDAANNNYHLSDQSPARNMSSEGGAVGAYITGTEIIGVRNAPTTIARPNAPQLLVE</sequence>
<keyword evidence="3" id="KW-0964">Secreted</keyword>
<protein>
    <recommendedName>
        <fullName evidence="11">Right handed beta helix domain-containing protein</fullName>
    </recommendedName>
</protein>
<evidence type="ECO:0000313" key="10">
    <source>
        <dbReference type="Proteomes" id="UP000035057"/>
    </source>
</evidence>
<comment type="similarity">
    <text evidence="8">Belongs to the polysaccharide lyase 9 family.</text>
</comment>
<dbReference type="AlphaFoldDB" id="A0A072N4Q0"/>
<keyword evidence="4" id="KW-0479">Metal-binding</keyword>
<dbReference type="InterPro" id="IPR052052">
    <property type="entry name" value="Polysaccharide_Lyase_9"/>
</dbReference>
<dbReference type="PATRIC" id="fig|1137280.3.peg.682"/>
<evidence type="ECO:0000256" key="6">
    <source>
        <dbReference type="ARBA" id="ARBA00022837"/>
    </source>
</evidence>
<keyword evidence="10" id="KW-1185">Reference proteome</keyword>
<keyword evidence="6" id="KW-0106">Calcium</keyword>
<gene>
    <name evidence="9" type="ORF">D777_00866</name>
</gene>
<comment type="cofactor">
    <cofactor evidence="1">
        <name>Ca(2+)</name>
        <dbReference type="ChEBI" id="CHEBI:29108"/>
    </cofactor>
</comment>
<keyword evidence="7" id="KW-0456">Lyase</keyword>
<accession>A0A072N4Q0</accession>